<dbReference type="EMBL" id="QKWP01000315">
    <property type="protein sequence ID" value="RIB22320.1"/>
    <property type="molecule type" value="Genomic_DNA"/>
</dbReference>
<dbReference type="AlphaFoldDB" id="A0A397VIN0"/>
<reference evidence="1 2" key="1">
    <citation type="submission" date="2018-06" db="EMBL/GenBank/DDBJ databases">
        <title>Comparative genomics reveals the genomic features of Rhizophagus irregularis, R. cerebriforme, R. diaphanum and Gigaspora rosea, and their symbiotic lifestyle signature.</title>
        <authorList>
            <person name="Morin E."/>
            <person name="San Clemente H."/>
            <person name="Chen E.C.H."/>
            <person name="De La Providencia I."/>
            <person name="Hainaut M."/>
            <person name="Kuo A."/>
            <person name="Kohler A."/>
            <person name="Murat C."/>
            <person name="Tang N."/>
            <person name="Roy S."/>
            <person name="Loubradou J."/>
            <person name="Henrissat B."/>
            <person name="Grigoriev I.V."/>
            <person name="Corradi N."/>
            <person name="Roux C."/>
            <person name="Martin F.M."/>
        </authorList>
    </citation>
    <scope>NUCLEOTIDE SEQUENCE [LARGE SCALE GENOMIC DNA]</scope>
    <source>
        <strain evidence="1 2">DAOM 194757</strain>
    </source>
</reference>
<evidence type="ECO:0000313" key="1">
    <source>
        <dbReference type="EMBL" id="RIB22320.1"/>
    </source>
</evidence>
<gene>
    <name evidence="1" type="ORF">C2G38_2174284</name>
</gene>
<keyword evidence="2" id="KW-1185">Reference proteome</keyword>
<dbReference type="Proteomes" id="UP000266673">
    <property type="component" value="Unassembled WGS sequence"/>
</dbReference>
<sequence length="156" mass="18473">MVLPINYDVIHYVTFEVVCGRLKTIKKSDIFEEYQKNIQNQIFLKKDVQYEEAMKRFENEKRPPEESGSKEIQKFSSNMKNVIAFSQSVYQIMSNISYINDNSRNVVFLNAFNEFMKFPNKTSDHDETFKDSINVIDLESLRHSTPIFRTMICCRD</sequence>
<proteinExistence type="predicted"/>
<evidence type="ECO:0000313" key="2">
    <source>
        <dbReference type="Proteomes" id="UP000266673"/>
    </source>
</evidence>
<comment type="caution">
    <text evidence="1">The sequence shown here is derived from an EMBL/GenBank/DDBJ whole genome shotgun (WGS) entry which is preliminary data.</text>
</comment>
<name>A0A397VIN0_9GLOM</name>
<protein>
    <submittedName>
        <fullName evidence="1">Uncharacterized protein</fullName>
    </submittedName>
</protein>
<organism evidence="1 2">
    <name type="scientific">Gigaspora rosea</name>
    <dbReference type="NCBI Taxonomy" id="44941"/>
    <lineage>
        <taxon>Eukaryota</taxon>
        <taxon>Fungi</taxon>
        <taxon>Fungi incertae sedis</taxon>
        <taxon>Mucoromycota</taxon>
        <taxon>Glomeromycotina</taxon>
        <taxon>Glomeromycetes</taxon>
        <taxon>Diversisporales</taxon>
        <taxon>Gigasporaceae</taxon>
        <taxon>Gigaspora</taxon>
    </lineage>
</organism>
<accession>A0A397VIN0</accession>